<name>A0A0G4J8H8_PLABS</name>
<geneLocation type="mitochondrion" evidence="6"/>
<feature type="compositionally biased region" description="Acidic residues" evidence="4">
    <location>
        <begin position="126"/>
        <end position="136"/>
    </location>
</feature>
<dbReference type="GO" id="GO:0045292">
    <property type="term" value="P:mRNA cis splicing, via spliceosome"/>
    <property type="evidence" value="ECO:0007669"/>
    <property type="project" value="TreeGrafter"/>
</dbReference>
<dbReference type="GO" id="GO:0071013">
    <property type="term" value="C:catalytic step 2 spliceosome"/>
    <property type="evidence" value="ECO:0007669"/>
    <property type="project" value="TreeGrafter"/>
</dbReference>
<organism evidence="5 7">
    <name type="scientific">Plasmodiophora brassicae</name>
    <name type="common">Clubroot disease agent</name>
    <dbReference type="NCBI Taxonomy" id="37360"/>
    <lineage>
        <taxon>Eukaryota</taxon>
        <taxon>Sar</taxon>
        <taxon>Rhizaria</taxon>
        <taxon>Endomyxa</taxon>
        <taxon>Phytomyxea</taxon>
        <taxon>Plasmodiophorida</taxon>
        <taxon>Plasmodiophoridae</taxon>
        <taxon>Plasmodiophora</taxon>
    </lineage>
</organism>
<dbReference type="EMBL" id="CDSF01000155">
    <property type="protein sequence ID" value="CEP03885.1"/>
    <property type="molecule type" value="Genomic_DNA"/>
</dbReference>
<keyword evidence="6" id="KW-0496">Mitochondrion</keyword>
<dbReference type="AlphaFoldDB" id="A0A0G4J8H8"/>
<feature type="region of interest" description="Disordered" evidence="4">
    <location>
        <begin position="104"/>
        <end position="137"/>
    </location>
</feature>
<evidence type="ECO:0000313" key="6">
    <source>
        <dbReference type="EMBL" id="SPQ99844.1"/>
    </source>
</evidence>
<accession>A0A0G4J8H8</accession>
<protein>
    <recommendedName>
        <fullName evidence="9">Cwf15/Cwc15 cell cycle control protein</fullName>
    </recommendedName>
</protein>
<dbReference type="Pfam" id="PF04889">
    <property type="entry name" value="Cwf_Cwc_15"/>
    <property type="match status" value="1"/>
</dbReference>
<reference evidence="6 8" key="2">
    <citation type="submission" date="2018-03" db="EMBL/GenBank/DDBJ databases">
        <authorList>
            <person name="Fogelqvist J."/>
        </authorList>
    </citation>
    <scope>NUCLEOTIDE SEQUENCE [LARGE SCALE GENOMIC DNA]</scope>
</reference>
<dbReference type="OMA" id="KYREHGQ"/>
<evidence type="ECO:0000313" key="5">
    <source>
        <dbReference type="EMBL" id="CEP03885.1"/>
    </source>
</evidence>
<evidence type="ECO:0008006" key="9">
    <source>
        <dbReference type="Google" id="ProtNLM"/>
    </source>
</evidence>
<dbReference type="InterPro" id="IPR006973">
    <property type="entry name" value="Cwf_Cwc_15"/>
</dbReference>
<evidence type="ECO:0000256" key="1">
    <source>
        <dbReference type="ARBA" id="ARBA00006644"/>
    </source>
</evidence>
<keyword evidence="7" id="KW-1185">Reference proteome</keyword>
<evidence type="ECO:0000313" key="7">
    <source>
        <dbReference type="Proteomes" id="UP000039324"/>
    </source>
</evidence>
<proteinExistence type="inferred from homology"/>
<evidence type="ECO:0000256" key="2">
    <source>
        <dbReference type="ARBA" id="ARBA00022664"/>
    </source>
</evidence>
<gene>
    <name evidence="5" type="ORF">PBRA_003493</name>
    <name evidence="6" type="ORF">PLBR_LOCUS7059</name>
</gene>
<dbReference type="GO" id="GO:0003723">
    <property type="term" value="F:RNA binding"/>
    <property type="evidence" value="ECO:0007669"/>
    <property type="project" value="TreeGrafter"/>
</dbReference>
<evidence type="ECO:0000313" key="8">
    <source>
        <dbReference type="Proteomes" id="UP000290189"/>
    </source>
</evidence>
<dbReference type="Proteomes" id="UP000290189">
    <property type="component" value="Unassembled WGS sequence"/>
</dbReference>
<evidence type="ECO:0000256" key="4">
    <source>
        <dbReference type="SAM" id="MobiDB-lite"/>
    </source>
</evidence>
<dbReference type="PANTHER" id="PTHR12718">
    <property type="entry name" value="CELL CYCLE CONTROL PROTEIN CWF15"/>
    <property type="match status" value="1"/>
</dbReference>
<dbReference type="STRING" id="37360.A0A0G4J8H8"/>
<dbReference type="Proteomes" id="UP000039324">
    <property type="component" value="Unassembled WGS sequence"/>
</dbReference>
<comment type="similarity">
    <text evidence="1">Belongs to the CWC15 family.</text>
</comment>
<feature type="region of interest" description="Disordered" evidence="4">
    <location>
        <begin position="1"/>
        <end position="37"/>
    </location>
</feature>
<sequence length="234" mass="26199">MTTAHKPTYHPAVGSATQGGYRYHTPRLQFSSRDMPGQTTLKYRQLGQNSAEEVASRDLKAELDLRESIVADQRQAELRKQLGGAPGPEPVSLIEYKPTTTITDAGGTATFDDADDTASSSNSDSSSDESDDDEEAELLRELERIKAEREAERLRKEADARDLERKEAEDAVLTSNPLLASNLAGGDAFTVKRRWGDDVVFKNQAADEPTRKKRFINDTIRNDFHVRFLHRYIQ</sequence>
<feature type="compositionally biased region" description="Polar residues" evidence="4">
    <location>
        <begin position="28"/>
        <end position="37"/>
    </location>
</feature>
<evidence type="ECO:0000256" key="3">
    <source>
        <dbReference type="ARBA" id="ARBA00023187"/>
    </source>
</evidence>
<dbReference type="PANTHER" id="PTHR12718:SF2">
    <property type="entry name" value="SPLICEOSOME-ASSOCIATED PROTEIN CWC15 HOMOLOG"/>
    <property type="match status" value="1"/>
</dbReference>
<dbReference type="OrthoDB" id="30179at2759"/>
<keyword evidence="2" id="KW-0507">mRNA processing</keyword>
<dbReference type="EMBL" id="OVEO01000012">
    <property type="protein sequence ID" value="SPQ99844.1"/>
    <property type="molecule type" value="Genomic_DNA"/>
</dbReference>
<keyword evidence="3" id="KW-0508">mRNA splicing</keyword>
<reference evidence="5 7" key="1">
    <citation type="submission" date="2015-02" db="EMBL/GenBank/DDBJ databases">
        <authorList>
            <person name="Chooi Y.-H."/>
        </authorList>
    </citation>
    <scope>NUCLEOTIDE SEQUENCE [LARGE SCALE GENOMIC DNA]</scope>
    <source>
        <strain evidence="5">E3</strain>
    </source>
</reference>